<proteinExistence type="predicted"/>
<feature type="transmembrane region" description="Helical" evidence="1">
    <location>
        <begin position="16"/>
        <end position="39"/>
    </location>
</feature>
<comment type="caution">
    <text evidence="2">The sequence shown here is derived from an EMBL/GenBank/DDBJ whole genome shotgun (WGS) entry which is preliminary data.</text>
</comment>
<protein>
    <recommendedName>
        <fullName evidence="4">DUF3558 domain-containing protein</fullName>
    </recommendedName>
</protein>
<gene>
    <name evidence="2" type="ORF">ACFQRF_20245</name>
</gene>
<keyword evidence="1" id="KW-1133">Transmembrane helix</keyword>
<sequence length="208" mass="20938">MTQTFGEWRLDRRARIAVAAGGVVVLSAAAITAGVLWGARGPATGAGPDDAYATAPACEVVADELLASVAPSATLEAAERGPLVDAGGNSCVWTSVDHAAADGVPPRSVQIAFQAHFTDKAGDITGAQAAATRLAELAPVNELDGAAPVPALGEDALVWHSTADADAAELAFRRDNLVVRVWYGGADLVFDDARAGAVAVAEGVAAAI</sequence>
<evidence type="ECO:0000313" key="3">
    <source>
        <dbReference type="Proteomes" id="UP001596540"/>
    </source>
</evidence>
<dbReference type="EMBL" id="JBHTBH010000010">
    <property type="protein sequence ID" value="MFC7330064.1"/>
    <property type="molecule type" value="Genomic_DNA"/>
</dbReference>
<keyword evidence="1" id="KW-0472">Membrane</keyword>
<organism evidence="2 3">
    <name type="scientific">Marinactinospora rubrisoli</name>
    <dbReference type="NCBI Taxonomy" id="2715399"/>
    <lineage>
        <taxon>Bacteria</taxon>
        <taxon>Bacillati</taxon>
        <taxon>Actinomycetota</taxon>
        <taxon>Actinomycetes</taxon>
        <taxon>Streptosporangiales</taxon>
        <taxon>Nocardiopsidaceae</taxon>
        <taxon>Marinactinospora</taxon>
    </lineage>
</organism>
<evidence type="ECO:0008006" key="4">
    <source>
        <dbReference type="Google" id="ProtNLM"/>
    </source>
</evidence>
<evidence type="ECO:0000313" key="2">
    <source>
        <dbReference type="EMBL" id="MFC7330064.1"/>
    </source>
</evidence>
<reference evidence="3" key="1">
    <citation type="journal article" date="2019" name="Int. J. Syst. Evol. Microbiol.">
        <title>The Global Catalogue of Microorganisms (GCM) 10K type strain sequencing project: providing services to taxonomists for standard genome sequencing and annotation.</title>
        <authorList>
            <consortium name="The Broad Institute Genomics Platform"/>
            <consortium name="The Broad Institute Genome Sequencing Center for Infectious Disease"/>
            <person name="Wu L."/>
            <person name="Ma J."/>
        </authorList>
    </citation>
    <scope>NUCLEOTIDE SEQUENCE [LARGE SCALE GENOMIC DNA]</scope>
    <source>
        <strain evidence="3">CGMCC 4.7382</strain>
    </source>
</reference>
<evidence type="ECO:0000256" key="1">
    <source>
        <dbReference type="SAM" id="Phobius"/>
    </source>
</evidence>
<keyword evidence="3" id="KW-1185">Reference proteome</keyword>
<dbReference type="RefSeq" id="WP_379872710.1">
    <property type="nucleotide sequence ID" value="NZ_JBHTBH010000010.1"/>
</dbReference>
<dbReference type="Proteomes" id="UP001596540">
    <property type="component" value="Unassembled WGS sequence"/>
</dbReference>
<accession>A0ABW2KLJ0</accession>
<name>A0ABW2KLJ0_9ACTN</name>
<keyword evidence="1" id="KW-0812">Transmembrane</keyword>